<keyword evidence="5 7" id="KW-1133">Transmembrane helix</keyword>
<evidence type="ECO:0000256" key="5">
    <source>
        <dbReference type="ARBA" id="ARBA00022989"/>
    </source>
</evidence>
<dbReference type="Pfam" id="PF01899">
    <property type="entry name" value="MNHE"/>
    <property type="match status" value="1"/>
</dbReference>
<evidence type="ECO:0000256" key="3">
    <source>
        <dbReference type="ARBA" id="ARBA00022475"/>
    </source>
</evidence>
<dbReference type="Proteomes" id="UP000643165">
    <property type="component" value="Unassembled WGS sequence"/>
</dbReference>
<dbReference type="NCBIfam" id="NF006521">
    <property type="entry name" value="PRK08965.1-5"/>
    <property type="match status" value="1"/>
</dbReference>
<evidence type="ECO:0000313" key="9">
    <source>
        <dbReference type="Proteomes" id="UP000643165"/>
    </source>
</evidence>
<organism evidence="8 9">
    <name type="scientific">Micromonospora lutea</name>
    <dbReference type="NCBI Taxonomy" id="419825"/>
    <lineage>
        <taxon>Bacteria</taxon>
        <taxon>Bacillati</taxon>
        <taxon>Actinomycetota</taxon>
        <taxon>Actinomycetes</taxon>
        <taxon>Micromonosporales</taxon>
        <taxon>Micromonosporaceae</taxon>
        <taxon>Micromonospora</taxon>
    </lineage>
</organism>
<evidence type="ECO:0000256" key="6">
    <source>
        <dbReference type="ARBA" id="ARBA00023136"/>
    </source>
</evidence>
<dbReference type="EMBL" id="BOPB01000003">
    <property type="protein sequence ID" value="GIJ20235.1"/>
    <property type="molecule type" value="Genomic_DNA"/>
</dbReference>
<comment type="similarity">
    <text evidence="2">Belongs to the CPA3 antiporters (TC 2.A.63) subunit E family.</text>
</comment>
<dbReference type="InterPro" id="IPR002758">
    <property type="entry name" value="Cation_antiport_E"/>
</dbReference>
<protein>
    <submittedName>
        <fullName evidence="8">Cation antiporter subunit</fullName>
    </submittedName>
</protein>
<keyword evidence="3" id="KW-1003">Cell membrane</keyword>
<keyword evidence="4 7" id="KW-0812">Transmembrane</keyword>
<evidence type="ECO:0000256" key="7">
    <source>
        <dbReference type="SAM" id="Phobius"/>
    </source>
</evidence>
<keyword evidence="6 7" id="KW-0472">Membrane</keyword>
<evidence type="ECO:0000256" key="2">
    <source>
        <dbReference type="ARBA" id="ARBA00006228"/>
    </source>
</evidence>
<dbReference type="PANTHER" id="PTHR34584">
    <property type="entry name" value="NA(+)/H(+) ANTIPORTER SUBUNIT E1"/>
    <property type="match status" value="1"/>
</dbReference>
<comment type="subcellular location">
    <subcellularLocation>
        <location evidence="1">Cell membrane</location>
        <topology evidence="1">Multi-pass membrane protein</topology>
    </subcellularLocation>
</comment>
<proteinExistence type="inferred from homology"/>
<keyword evidence="9" id="KW-1185">Reference proteome</keyword>
<comment type="caution">
    <text evidence="8">The sequence shown here is derived from an EMBL/GenBank/DDBJ whole genome shotgun (WGS) entry which is preliminary data.</text>
</comment>
<reference evidence="8 9" key="1">
    <citation type="submission" date="2021-01" db="EMBL/GenBank/DDBJ databases">
        <title>Whole genome shotgun sequence of Verrucosispora lutea NBRC 106530.</title>
        <authorList>
            <person name="Komaki H."/>
            <person name="Tamura T."/>
        </authorList>
    </citation>
    <scope>NUCLEOTIDE SEQUENCE [LARGE SCALE GENOMIC DNA]</scope>
    <source>
        <strain evidence="8 9">NBRC 106530</strain>
    </source>
</reference>
<feature type="transmembrane region" description="Helical" evidence="7">
    <location>
        <begin position="20"/>
        <end position="39"/>
    </location>
</feature>
<gene>
    <name evidence="8" type="ORF">Vlu01_08590</name>
</gene>
<evidence type="ECO:0000313" key="8">
    <source>
        <dbReference type="EMBL" id="GIJ20235.1"/>
    </source>
</evidence>
<sequence>MIAYGWLVLAWNLFWGEFTWGNLLGGLLIAAVVLLFFPLPPVTFHGRLRLWGVLAFGSRFVVELVRASAHVARIAVQPGFTPRSAIIAVRLRVPTDLNLALTAEALSLVPGTLIVEVDRDAGILYVHVLDVRGPAALAASREQIRDLEQRIVAAVGSDDELRLVRTGTVAKEPP</sequence>
<accession>A0ABQ4IQP4</accession>
<evidence type="ECO:0000256" key="4">
    <source>
        <dbReference type="ARBA" id="ARBA00022692"/>
    </source>
</evidence>
<dbReference type="PANTHER" id="PTHR34584:SF1">
    <property type="entry name" value="NA(+)_H(+) ANTIPORTER SUBUNIT E1"/>
    <property type="match status" value="1"/>
</dbReference>
<evidence type="ECO:0000256" key="1">
    <source>
        <dbReference type="ARBA" id="ARBA00004651"/>
    </source>
</evidence>
<name>A0ABQ4IQP4_9ACTN</name>